<gene>
    <name evidence="4" type="ORF">C3L33_21284</name>
</gene>
<comment type="caution">
    <text evidence="4">The sequence shown here is derived from an EMBL/GenBank/DDBJ whole genome shotgun (WGS) entry which is preliminary data.</text>
</comment>
<dbReference type="InterPro" id="IPR000215">
    <property type="entry name" value="Serpin_fam"/>
</dbReference>
<dbReference type="PROSITE" id="PS00284">
    <property type="entry name" value="SERPIN"/>
    <property type="match status" value="1"/>
</dbReference>
<evidence type="ECO:0000313" key="4">
    <source>
        <dbReference type="EMBL" id="KAE9446828.1"/>
    </source>
</evidence>
<feature type="non-terminal residue" evidence="4">
    <location>
        <position position="1"/>
    </location>
</feature>
<dbReference type="Gene3D" id="3.30.497.10">
    <property type="entry name" value="Antithrombin, subunit I, domain 2"/>
    <property type="match status" value="2"/>
</dbReference>
<dbReference type="GO" id="GO:0005615">
    <property type="term" value="C:extracellular space"/>
    <property type="evidence" value="ECO:0007669"/>
    <property type="project" value="InterPro"/>
</dbReference>
<evidence type="ECO:0000256" key="2">
    <source>
        <dbReference type="RuleBase" id="RU000411"/>
    </source>
</evidence>
<dbReference type="SUPFAM" id="SSF56574">
    <property type="entry name" value="Serpins"/>
    <property type="match status" value="1"/>
</dbReference>
<dbReference type="InterPro" id="IPR042178">
    <property type="entry name" value="Serpin_sf_1"/>
</dbReference>
<sequence length="228" mass="25647">MELCTRMTKRLLLKEVEKGNYKNLVLSPLSIDVVLNMVAAGSRGRTLEKLLGWLGSKDMEEIKSQSLQMMAVAGGDQYLEKGEEEPVLCLVNGAWFDQRFPPKPSYKEDVLKGIYGCEAKTVDFVTREMGMSFPFMENSEDFAEMVEIHKNLPFTGSQMIQKAFIEVDEKGTVATAITAFRCFSKCAKGKRPESTSFVADHPFIFMIMEERSRLVIFTGAVLDPSKVE</sequence>
<evidence type="ECO:0000313" key="5">
    <source>
        <dbReference type="Proteomes" id="UP000428333"/>
    </source>
</evidence>
<dbReference type="InterPro" id="IPR023795">
    <property type="entry name" value="Serpin_CS"/>
</dbReference>
<feature type="domain" description="Serpin" evidence="3">
    <location>
        <begin position="12"/>
        <end position="224"/>
    </location>
</feature>
<reference evidence="4 5" key="1">
    <citation type="journal article" date="2019" name="Genome Biol. Evol.">
        <title>The Rhododendron genome and chromosomal organization provide insight into shared whole-genome duplications across the heath family (Ericaceae).</title>
        <authorList>
            <person name="Soza V.L."/>
            <person name="Lindsley D."/>
            <person name="Waalkes A."/>
            <person name="Ramage E."/>
            <person name="Patwardhan R.P."/>
            <person name="Burton J.N."/>
            <person name="Adey A."/>
            <person name="Kumar A."/>
            <person name="Qiu R."/>
            <person name="Shendure J."/>
            <person name="Hall B."/>
        </authorList>
    </citation>
    <scope>NUCLEOTIDE SEQUENCE [LARGE SCALE GENOMIC DNA]</scope>
    <source>
        <strain evidence="4">RSF 1966-606</strain>
    </source>
</reference>
<dbReference type="OrthoDB" id="1063785at2759"/>
<dbReference type="SMART" id="SM00093">
    <property type="entry name" value="SERPIN"/>
    <property type="match status" value="1"/>
</dbReference>
<proteinExistence type="inferred from homology"/>
<name>A0A6A4KVN2_9ERIC</name>
<dbReference type="PANTHER" id="PTHR11461">
    <property type="entry name" value="SERINE PROTEASE INHIBITOR, SERPIN"/>
    <property type="match status" value="1"/>
</dbReference>
<organism evidence="4 5">
    <name type="scientific">Rhododendron williamsianum</name>
    <dbReference type="NCBI Taxonomy" id="262921"/>
    <lineage>
        <taxon>Eukaryota</taxon>
        <taxon>Viridiplantae</taxon>
        <taxon>Streptophyta</taxon>
        <taxon>Embryophyta</taxon>
        <taxon>Tracheophyta</taxon>
        <taxon>Spermatophyta</taxon>
        <taxon>Magnoliopsida</taxon>
        <taxon>eudicotyledons</taxon>
        <taxon>Gunneridae</taxon>
        <taxon>Pentapetalae</taxon>
        <taxon>asterids</taxon>
        <taxon>Ericales</taxon>
        <taxon>Ericaceae</taxon>
        <taxon>Ericoideae</taxon>
        <taxon>Rhodoreae</taxon>
        <taxon>Rhododendron</taxon>
    </lineage>
</organism>
<dbReference type="AlphaFoldDB" id="A0A6A4KVN2"/>
<evidence type="ECO:0000259" key="3">
    <source>
        <dbReference type="SMART" id="SM00093"/>
    </source>
</evidence>
<protein>
    <recommendedName>
        <fullName evidence="3">Serpin domain-containing protein</fullName>
    </recommendedName>
</protein>
<dbReference type="Proteomes" id="UP000428333">
    <property type="component" value="Linkage Group LG13"/>
</dbReference>
<dbReference type="Pfam" id="PF00079">
    <property type="entry name" value="Serpin"/>
    <property type="match status" value="2"/>
</dbReference>
<comment type="similarity">
    <text evidence="1 2">Belongs to the serpin family.</text>
</comment>
<accession>A0A6A4KVN2</accession>
<keyword evidence="5" id="KW-1185">Reference proteome</keyword>
<dbReference type="InterPro" id="IPR036186">
    <property type="entry name" value="Serpin_sf"/>
</dbReference>
<dbReference type="InterPro" id="IPR023796">
    <property type="entry name" value="Serpin_dom"/>
</dbReference>
<dbReference type="GO" id="GO:0004867">
    <property type="term" value="F:serine-type endopeptidase inhibitor activity"/>
    <property type="evidence" value="ECO:0007669"/>
    <property type="project" value="InterPro"/>
</dbReference>
<dbReference type="PANTHER" id="PTHR11461:SF211">
    <property type="entry name" value="GH10112P-RELATED"/>
    <property type="match status" value="1"/>
</dbReference>
<dbReference type="EMBL" id="QEFC01003723">
    <property type="protein sequence ID" value="KAE9446828.1"/>
    <property type="molecule type" value="Genomic_DNA"/>
</dbReference>
<evidence type="ECO:0000256" key="1">
    <source>
        <dbReference type="ARBA" id="ARBA00009500"/>
    </source>
</evidence>